<sequence>MATVIPAKKKSGWGAQILNTVLAFKSEREKKELEEAKLEVTKQYYDAFGRQVDLAEKRYADTKKVEQQLAVAKTRGLQVETDRLQLELNALRGMGDEEFARTAFYKQYHAESQAALNAARERSMTQQSIIDLLGQQMKASQFQLNQQKTVLGGMGKLSSGDIKIPPGSSMVAFDRLLRGEPIGDIAKDLNANWKMAQAEALKAEVESEKRKEETTGRQADAASKLRTGESKFLVEEKNITDPATWEDMLTSRRYGKPVADVKRMRIPYPGLFALDKTKYISRKQAENYGAEFLQKWDAAPFPWEIEAVEDAVGGKSGKKKTSGGFEY</sequence>
<protein>
    <submittedName>
        <fullName evidence="1">Uncharacterized protein</fullName>
    </submittedName>
</protein>
<evidence type="ECO:0000313" key="1">
    <source>
        <dbReference type="EMBL" id="KKM13221.1"/>
    </source>
</evidence>
<proteinExistence type="predicted"/>
<comment type="caution">
    <text evidence="1">The sequence shown here is derived from an EMBL/GenBank/DDBJ whole genome shotgun (WGS) entry which is preliminary data.</text>
</comment>
<organism evidence="1">
    <name type="scientific">marine sediment metagenome</name>
    <dbReference type="NCBI Taxonomy" id="412755"/>
    <lineage>
        <taxon>unclassified sequences</taxon>
        <taxon>metagenomes</taxon>
        <taxon>ecological metagenomes</taxon>
    </lineage>
</organism>
<dbReference type="AlphaFoldDB" id="A0A0F9HCX5"/>
<name>A0A0F9HCX5_9ZZZZ</name>
<gene>
    <name evidence="1" type="ORF">LCGC14_1718450</name>
</gene>
<reference evidence="1" key="1">
    <citation type="journal article" date="2015" name="Nature">
        <title>Complex archaea that bridge the gap between prokaryotes and eukaryotes.</title>
        <authorList>
            <person name="Spang A."/>
            <person name="Saw J.H."/>
            <person name="Jorgensen S.L."/>
            <person name="Zaremba-Niedzwiedzka K."/>
            <person name="Martijn J."/>
            <person name="Lind A.E."/>
            <person name="van Eijk R."/>
            <person name="Schleper C."/>
            <person name="Guy L."/>
            <person name="Ettema T.J."/>
        </authorList>
    </citation>
    <scope>NUCLEOTIDE SEQUENCE</scope>
</reference>
<accession>A0A0F9HCX5</accession>
<dbReference type="EMBL" id="LAZR01015427">
    <property type="protein sequence ID" value="KKM13221.1"/>
    <property type="molecule type" value="Genomic_DNA"/>
</dbReference>